<sequence length="76" mass="8805">MTDYSYCGIENIKYDRIESNNNLRFEKDIEGELDFEREKDTENGPAIKCEKDTENEPSIKPEDGSGIELEEDIDII</sequence>
<accession>A0ACA9K3D2</accession>
<comment type="caution">
    <text evidence="1">The sequence shown here is derived from an EMBL/GenBank/DDBJ whole genome shotgun (WGS) entry which is preliminary data.</text>
</comment>
<protein>
    <submittedName>
        <fullName evidence="1">5482_t:CDS:1</fullName>
    </submittedName>
</protein>
<keyword evidence="2" id="KW-1185">Reference proteome</keyword>
<dbReference type="EMBL" id="CAJVPW010000297">
    <property type="protein sequence ID" value="CAG8449387.1"/>
    <property type="molecule type" value="Genomic_DNA"/>
</dbReference>
<gene>
    <name evidence="1" type="ORF">SPELUC_LOCUS706</name>
</gene>
<evidence type="ECO:0000313" key="1">
    <source>
        <dbReference type="EMBL" id="CAG8449387.1"/>
    </source>
</evidence>
<feature type="non-terminal residue" evidence="1">
    <location>
        <position position="76"/>
    </location>
</feature>
<evidence type="ECO:0000313" key="2">
    <source>
        <dbReference type="Proteomes" id="UP000789366"/>
    </source>
</evidence>
<dbReference type="Proteomes" id="UP000789366">
    <property type="component" value="Unassembled WGS sequence"/>
</dbReference>
<proteinExistence type="predicted"/>
<reference evidence="1" key="1">
    <citation type="submission" date="2021-06" db="EMBL/GenBank/DDBJ databases">
        <authorList>
            <person name="Kallberg Y."/>
            <person name="Tangrot J."/>
            <person name="Rosling A."/>
        </authorList>
    </citation>
    <scope>NUCLEOTIDE SEQUENCE</scope>
    <source>
        <strain evidence="1">28 12/20/2015</strain>
    </source>
</reference>
<organism evidence="1 2">
    <name type="scientific">Cetraspora pellucida</name>
    <dbReference type="NCBI Taxonomy" id="1433469"/>
    <lineage>
        <taxon>Eukaryota</taxon>
        <taxon>Fungi</taxon>
        <taxon>Fungi incertae sedis</taxon>
        <taxon>Mucoromycota</taxon>
        <taxon>Glomeromycotina</taxon>
        <taxon>Glomeromycetes</taxon>
        <taxon>Diversisporales</taxon>
        <taxon>Gigasporaceae</taxon>
        <taxon>Cetraspora</taxon>
    </lineage>
</organism>
<name>A0ACA9K3D2_9GLOM</name>